<keyword evidence="2" id="KW-0805">Transcription regulation</keyword>
<keyword evidence="5" id="KW-0539">Nucleus</keyword>
<dbReference type="EMBL" id="GGEC01024478">
    <property type="protein sequence ID" value="MBX04962.1"/>
    <property type="molecule type" value="Transcribed_RNA"/>
</dbReference>
<reference evidence="10" key="1">
    <citation type="submission" date="2018-02" db="EMBL/GenBank/DDBJ databases">
        <title>Rhizophora mucronata_Transcriptome.</title>
        <authorList>
            <person name="Meera S.P."/>
            <person name="Sreeshan A."/>
            <person name="Augustine A."/>
        </authorList>
    </citation>
    <scope>NUCLEOTIDE SEQUENCE</scope>
    <source>
        <tissue evidence="10">Leaf</tissue>
    </source>
</reference>
<evidence type="ECO:0000313" key="10">
    <source>
        <dbReference type="EMBL" id="MBX04962.1"/>
    </source>
</evidence>
<dbReference type="AlphaFoldDB" id="A0A2P2KGX2"/>
<keyword evidence="6" id="KW-0863">Zinc-finger</keyword>
<evidence type="ECO:0000256" key="5">
    <source>
        <dbReference type="ARBA" id="ARBA00023242"/>
    </source>
</evidence>
<dbReference type="SUPFAM" id="SSF54171">
    <property type="entry name" value="DNA-binding domain"/>
    <property type="match status" value="1"/>
</dbReference>
<dbReference type="PROSITE" id="PS50157">
    <property type="entry name" value="ZINC_FINGER_C2H2_2"/>
    <property type="match status" value="1"/>
</dbReference>
<evidence type="ECO:0000256" key="3">
    <source>
        <dbReference type="ARBA" id="ARBA00023125"/>
    </source>
</evidence>
<sequence length="786" mass="88598">MATLSSTATVQPSRKPLDFLPFIDMKSLSQFELRALSLCSTSSSLNHRSSDDAITPTIDRSIFNESAGSRRQTYSRPSHHHHRHRVAGLLPKATTATNPPHQYPSNDLSADPDRLENQSIIKFLKQFLFSDPEFQDSLQFDSFSHFNNPVNFIYPPPPMQLLAAENGGIRKRKRGRKPKVRLSNGEERERALVAFDLVNKKGEIVDWVALANIEDPFGEELRRRTAGMEKEEELFGFFRELEGQWCSRRRKRKIVDAAEFGDHLPMGWKLLLGLKRKEGRAWVYCRRYISPGGQHFVSSKEVSAYLQSLFGPHGPLQAKDPAVDNTRQAYILASESHLGAAEKDEVQGEHTKVDLLGFENLAEVQIHDLFECYKCNVKFDEKDTYLQHLLSLHQRTTRRYRLGSSVGDGVIVKDGKYECQFCHKVFHERRRYNGHVGIHVRNYVRGIEDSPAVRISLEKRSDSPSEDELPTRISKMDALIEIAQNSIQETSTNGLNNESVVEMAVDEQNAGSNTELHSLISDHEQNSDSPLSEEDDLMADKSLEPEIHEKKYYHMTADEKMGIIDEASDMLEVRIGLSNVVQHDNGDTSGKDGENIDHLKHEVDKSKLVEIEIGFRSNNSALDNDLGQHTTQKPFKEDLIHHVVPEHPIQMLQSSPCSSLPNAIIEKGENKLDIIEKKHDKVTRSEELRMEEIEQPDVVGSGQDSVSLPKGITQMEGEHDAPVHLESEVVNTANGQQLITECVWCGVEFSHEAVDAEVQSDSVGYMCPTCKSKISGQFDVSGSDCS</sequence>
<keyword evidence="4" id="KW-0804">Transcription</keyword>
<dbReference type="PANTHER" id="PTHR37701:SF19">
    <property type="entry name" value="METHYL-CPG-BINDING DOMAIN PROTEIN"/>
    <property type="match status" value="1"/>
</dbReference>
<name>A0A2P2KGX2_RHIMU</name>
<dbReference type="InterPro" id="IPR016177">
    <property type="entry name" value="DNA-bd_dom_sf"/>
</dbReference>
<dbReference type="InterPro" id="IPR037472">
    <property type="entry name" value="MBD8"/>
</dbReference>
<feature type="compositionally biased region" description="Polar residues" evidence="7">
    <location>
        <begin position="65"/>
        <end position="76"/>
    </location>
</feature>
<evidence type="ECO:0000256" key="7">
    <source>
        <dbReference type="SAM" id="MobiDB-lite"/>
    </source>
</evidence>
<evidence type="ECO:0000256" key="1">
    <source>
        <dbReference type="ARBA" id="ARBA00004123"/>
    </source>
</evidence>
<comment type="subcellular location">
    <subcellularLocation>
        <location evidence="1">Nucleus</location>
    </subcellularLocation>
</comment>
<evidence type="ECO:0000259" key="8">
    <source>
        <dbReference type="PROSITE" id="PS50157"/>
    </source>
</evidence>
<dbReference type="GO" id="GO:0008270">
    <property type="term" value="F:zinc ion binding"/>
    <property type="evidence" value="ECO:0007669"/>
    <property type="project" value="UniProtKB-KW"/>
</dbReference>
<dbReference type="GO" id="GO:0003677">
    <property type="term" value="F:DNA binding"/>
    <property type="evidence" value="ECO:0007669"/>
    <property type="project" value="UniProtKB-KW"/>
</dbReference>
<evidence type="ECO:0000259" key="9">
    <source>
        <dbReference type="PROSITE" id="PS50982"/>
    </source>
</evidence>
<proteinExistence type="predicted"/>
<feature type="region of interest" description="Disordered" evidence="7">
    <location>
        <begin position="65"/>
        <end position="84"/>
    </location>
</feature>
<keyword evidence="6" id="KW-0862">Zinc</keyword>
<dbReference type="PANTHER" id="PTHR37701">
    <property type="entry name" value="METHYL-CPG-BINDING DOMAIN-CONTAINING PROTEIN 8"/>
    <property type="match status" value="1"/>
</dbReference>
<dbReference type="SMART" id="SM00355">
    <property type="entry name" value="ZnF_C2H2"/>
    <property type="match status" value="2"/>
</dbReference>
<dbReference type="PROSITE" id="PS50982">
    <property type="entry name" value="MBD"/>
    <property type="match status" value="1"/>
</dbReference>
<accession>A0A2P2KGX2</accession>
<dbReference type="GO" id="GO:0005634">
    <property type="term" value="C:nucleus"/>
    <property type="evidence" value="ECO:0007669"/>
    <property type="project" value="UniProtKB-SubCell"/>
</dbReference>
<keyword evidence="3" id="KW-0238">DNA-binding</keyword>
<evidence type="ECO:0000256" key="4">
    <source>
        <dbReference type="ARBA" id="ARBA00023163"/>
    </source>
</evidence>
<dbReference type="Gene3D" id="3.30.160.60">
    <property type="entry name" value="Classic Zinc Finger"/>
    <property type="match status" value="1"/>
</dbReference>
<dbReference type="InterPro" id="IPR001739">
    <property type="entry name" value="Methyl_CpG_DNA-bd"/>
</dbReference>
<feature type="domain" description="MBD" evidence="9">
    <location>
        <begin position="254"/>
        <end position="326"/>
    </location>
</feature>
<dbReference type="InterPro" id="IPR013087">
    <property type="entry name" value="Znf_C2H2_type"/>
</dbReference>
<evidence type="ECO:0000256" key="2">
    <source>
        <dbReference type="ARBA" id="ARBA00023015"/>
    </source>
</evidence>
<protein>
    <submittedName>
        <fullName evidence="10">Uncharacterized protein LOC105631583 isoform X3</fullName>
    </submittedName>
</protein>
<keyword evidence="6" id="KW-0479">Metal-binding</keyword>
<evidence type="ECO:0000256" key="6">
    <source>
        <dbReference type="PROSITE-ProRule" id="PRU00042"/>
    </source>
</evidence>
<dbReference type="PROSITE" id="PS00028">
    <property type="entry name" value="ZINC_FINGER_C2H2_1"/>
    <property type="match status" value="2"/>
</dbReference>
<organism evidence="10">
    <name type="scientific">Rhizophora mucronata</name>
    <name type="common">Asiatic mangrove</name>
    <dbReference type="NCBI Taxonomy" id="61149"/>
    <lineage>
        <taxon>Eukaryota</taxon>
        <taxon>Viridiplantae</taxon>
        <taxon>Streptophyta</taxon>
        <taxon>Embryophyta</taxon>
        <taxon>Tracheophyta</taxon>
        <taxon>Spermatophyta</taxon>
        <taxon>Magnoliopsida</taxon>
        <taxon>eudicotyledons</taxon>
        <taxon>Gunneridae</taxon>
        <taxon>Pentapetalae</taxon>
        <taxon>rosids</taxon>
        <taxon>fabids</taxon>
        <taxon>Malpighiales</taxon>
        <taxon>Rhizophoraceae</taxon>
        <taxon>Rhizophora</taxon>
    </lineage>
</organism>
<feature type="domain" description="C2H2-type" evidence="8">
    <location>
        <begin position="417"/>
        <end position="444"/>
    </location>
</feature>